<organism evidence="2 3">
    <name type="scientific">Prauserella halophila</name>
    <dbReference type="NCBI Taxonomy" id="185641"/>
    <lineage>
        <taxon>Bacteria</taxon>
        <taxon>Bacillati</taxon>
        <taxon>Actinomycetota</taxon>
        <taxon>Actinomycetes</taxon>
        <taxon>Pseudonocardiales</taxon>
        <taxon>Pseudonocardiaceae</taxon>
        <taxon>Prauserella</taxon>
    </lineage>
</organism>
<keyword evidence="1" id="KW-0812">Transmembrane</keyword>
<evidence type="ECO:0000313" key="2">
    <source>
        <dbReference type="EMBL" id="GAA1246101.1"/>
    </source>
</evidence>
<keyword evidence="1" id="KW-0472">Membrane</keyword>
<evidence type="ECO:0000256" key="1">
    <source>
        <dbReference type="SAM" id="Phobius"/>
    </source>
</evidence>
<sequence length="109" mass="10859">MTMATDRTEPLETPVTEQNAVGTGGRVWRGLTGSVAAGFALLAAVVLVVALVSDSGPGTAVAVWHVLGALAALALQVLLVDRGRGPVAGLAGAGVVGLAGAVLWTCWWA</sequence>
<reference evidence="3" key="1">
    <citation type="journal article" date="2019" name="Int. J. Syst. Evol. Microbiol.">
        <title>The Global Catalogue of Microorganisms (GCM) 10K type strain sequencing project: providing services to taxonomists for standard genome sequencing and annotation.</title>
        <authorList>
            <consortium name="The Broad Institute Genomics Platform"/>
            <consortium name="The Broad Institute Genome Sequencing Center for Infectious Disease"/>
            <person name="Wu L."/>
            <person name="Ma J."/>
        </authorList>
    </citation>
    <scope>NUCLEOTIDE SEQUENCE [LARGE SCALE GENOMIC DNA]</scope>
    <source>
        <strain evidence="3">JCM 13023</strain>
    </source>
</reference>
<dbReference type="Proteomes" id="UP001500653">
    <property type="component" value="Unassembled WGS sequence"/>
</dbReference>
<accession>A0ABP4H0C0</accession>
<keyword evidence="1" id="KW-1133">Transmembrane helix</keyword>
<name>A0ABP4H0C0_9PSEU</name>
<proteinExistence type="predicted"/>
<protein>
    <submittedName>
        <fullName evidence="2">Uncharacterized protein</fullName>
    </submittedName>
</protein>
<feature type="transmembrane region" description="Helical" evidence="1">
    <location>
        <begin position="35"/>
        <end position="53"/>
    </location>
</feature>
<keyword evidence="3" id="KW-1185">Reference proteome</keyword>
<dbReference type="EMBL" id="BAAALN010000012">
    <property type="protein sequence ID" value="GAA1246101.1"/>
    <property type="molecule type" value="Genomic_DNA"/>
</dbReference>
<feature type="transmembrane region" description="Helical" evidence="1">
    <location>
        <begin position="59"/>
        <end position="80"/>
    </location>
</feature>
<comment type="caution">
    <text evidence="2">The sequence shown here is derived from an EMBL/GenBank/DDBJ whole genome shotgun (WGS) entry which is preliminary data.</text>
</comment>
<feature type="transmembrane region" description="Helical" evidence="1">
    <location>
        <begin position="87"/>
        <end position="107"/>
    </location>
</feature>
<gene>
    <name evidence="2" type="ORF">GCM10009676_35190</name>
</gene>
<evidence type="ECO:0000313" key="3">
    <source>
        <dbReference type="Proteomes" id="UP001500653"/>
    </source>
</evidence>